<reference evidence="3 4" key="1">
    <citation type="submission" date="2021-08" db="EMBL/GenBank/DDBJ databases">
        <title>Nocardioides bacterium WL0053 sp. nov., isolated from the sediment.</title>
        <authorList>
            <person name="Wang L."/>
            <person name="Zhang D."/>
            <person name="Zhang A."/>
        </authorList>
    </citation>
    <scope>NUCLEOTIDE SEQUENCE [LARGE SCALE GENOMIC DNA]</scope>
    <source>
        <strain evidence="3 4">WL0053</strain>
    </source>
</reference>
<evidence type="ECO:0000313" key="3">
    <source>
        <dbReference type="EMBL" id="MBY9073674.1"/>
    </source>
</evidence>
<dbReference type="RefSeq" id="WP_221023450.1">
    <property type="nucleotide sequence ID" value="NZ_JAIEZQ010000001.1"/>
</dbReference>
<feature type="transmembrane region" description="Helical" evidence="2">
    <location>
        <begin position="88"/>
        <end position="107"/>
    </location>
</feature>
<organism evidence="3 4">
    <name type="scientific">Nocardioides jiangsuensis</name>
    <dbReference type="NCBI Taxonomy" id="2866161"/>
    <lineage>
        <taxon>Bacteria</taxon>
        <taxon>Bacillati</taxon>
        <taxon>Actinomycetota</taxon>
        <taxon>Actinomycetes</taxon>
        <taxon>Propionibacteriales</taxon>
        <taxon>Nocardioidaceae</taxon>
        <taxon>Nocardioides</taxon>
    </lineage>
</organism>
<keyword evidence="2" id="KW-1133">Transmembrane helix</keyword>
<feature type="transmembrane region" description="Helical" evidence="2">
    <location>
        <begin position="65"/>
        <end position="82"/>
    </location>
</feature>
<dbReference type="EMBL" id="JAIEZQ010000001">
    <property type="protein sequence ID" value="MBY9073674.1"/>
    <property type="molecule type" value="Genomic_DNA"/>
</dbReference>
<evidence type="ECO:0008006" key="5">
    <source>
        <dbReference type="Google" id="ProtNLM"/>
    </source>
</evidence>
<feature type="compositionally biased region" description="Basic and acidic residues" evidence="1">
    <location>
        <begin position="25"/>
        <end position="34"/>
    </location>
</feature>
<name>A0ABS7RGN2_9ACTN</name>
<protein>
    <recommendedName>
        <fullName evidence="5">DUF3040 family protein</fullName>
    </recommendedName>
</protein>
<accession>A0ABS7RGN2</accession>
<comment type="caution">
    <text evidence="3">The sequence shown here is derived from an EMBL/GenBank/DDBJ whole genome shotgun (WGS) entry which is preliminary data.</text>
</comment>
<evidence type="ECO:0000256" key="2">
    <source>
        <dbReference type="SAM" id="Phobius"/>
    </source>
</evidence>
<evidence type="ECO:0000313" key="4">
    <source>
        <dbReference type="Proteomes" id="UP000754710"/>
    </source>
</evidence>
<keyword evidence="2" id="KW-0472">Membrane</keyword>
<sequence length="110" mass="12700">MSKERARRRAEREREAAIRAAARASEAERRERHEARKRALRRMTPTWTPRGKQTGPLARRARTRTSLLLAALLAVNVLVWVVRPDWPARLAALVLTLLVLPVLLVLVRRR</sequence>
<gene>
    <name evidence="3" type="ORF">K1X13_02455</name>
</gene>
<feature type="region of interest" description="Disordered" evidence="1">
    <location>
        <begin position="20"/>
        <end position="60"/>
    </location>
</feature>
<dbReference type="Proteomes" id="UP000754710">
    <property type="component" value="Unassembled WGS sequence"/>
</dbReference>
<keyword evidence="2" id="KW-0812">Transmembrane</keyword>
<evidence type="ECO:0000256" key="1">
    <source>
        <dbReference type="SAM" id="MobiDB-lite"/>
    </source>
</evidence>
<proteinExistence type="predicted"/>
<keyword evidence="4" id="KW-1185">Reference proteome</keyword>